<dbReference type="EMBL" id="CADCXU010002392">
    <property type="protein sequence ID" value="CAA9994709.1"/>
    <property type="molecule type" value="Genomic_DNA"/>
</dbReference>
<gene>
    <name evidence="2" type="ORF">NTEN_LOCUS1524</name>
</gene>
<dbReference type="SMART" id="SM00028">
    <property type="entry name" value="TPR"/>
    <property type="match status" value="2"/>
</dbReference>
<dbReference type="PROSITE" id="PS50005">
    <property type="entry name" value="TPR"/>
    <property type="match status" value="1"/>
</dbReference>
<dbReference type="PANTHER" id="PTHR46014:SF1">
    <property type="entry name" value="TETRATRICOPEPTIDE REPEAT PROTEIN 1"/>
    <property type="match status" value="1"/>
</dbReference>
<dbReference type="Proteomes" id="UP000479000">
    <property type="component" value="Unassembled WGS sequence"/>
</dbReference>
<proteinExistence type="predicted"/>
<evidence type="ECO:0000313" key="2">
    <source>
        <dbReference type="EMBL" id="CAA9994709.1"/>
    </source>
</evidence>
<dbReference type="Gene3D" id="1.25.40.10">
    <property type="entry name" value="Tetratricopeptide repeat domain"/>
    <property type="match status" value="1"/>
</dbReference>
<dbReference type="PANTHER" id="PTHR46014">
    <property type="entry name" value="TETRATRICOPEPTIDE REPEAT PROTEIN 1"/>
    <property type="match status" value="1"/>
</dbReference>
<evidence type="ECO:0000256" key="1">
    <source>
        <dbReference type="PROSITE-ProRule" id="PRU00339"/>
    </source>
</evidence>
<dbReference type="SUPFAM" id="SSF48452">
    <property type="entry name" value="TPR-like"/>
    <property type="match status" value="1"/>
</dbReference>
<dbReference type="OrthoDB" id="1872379at2759"/>
<dbReference type="InterPro" id="IPR019734">
    <property type="entry name" value="TPR_rpt"/>
</dbReference>
<feature type="repeat" description="TPR" evidence="1">
    <location>
        <begin position="71"/>
        <end position="104"/>
    </location>
</feature>
<keyword evidence="3" id="KW-1185">Reference proteome</keyword>
<dbReference type="Pfam" id="PF00515">
    <property type="entry name" value="TPR_1"/>
    <property type="match status" value="1"/>
</dbReference>
<organism evidence="2 3">
    <name type="scientific">Nesidiocoris tenuis</name>
    <dbReference type="NCBI Taxonomy" id="355587"/>
    <lineage>
        <taxon>Eukaryota</taxon>
        <taxon>Metazoa</taxon>
        <taxon>Ecdysozoa</taxon>
        <taxon>Arthropoda</taxon>
        <taxon>Hexapoda</taxon>
        <taxon>Insecta</taxon>
        <taxon>Pterygota</taxon>
        <taxon>Neoptera</taxon>
        <taxon>Paraneoptera</taxon>
        <taxon>Hemiptera</taxon>
        <taxon>Heteroptera</taxon>
        <taxon>Panheteroptera</taxon>
        <taxon>Cimicomorpha</taxon>
        <taxon>Miridae</taxon>
        <taxon>Dicyphina</taxon>
        <taxon>Nesidiocoris</taxon>
    </lineage>
</organism>
<dbReference type="AlphaFoldDB" id="A0A6H5FXU1"/>
<protein>
    <submittedName>
        <fullName evidence="2">Uncharacterized protein</fullName>
    </submittedName>
</protein>
<sequence>MKAGGNDLFKRGLYSESFQKYTLALRTCPLSSPKTRAILFANRAACKIHLGRTSSAIDDCSKAIELDETYVKAYLRRAKAYEETDKLDEALADFTKVLEFDRSNPDALEASMVRIWSLPLSAFSIILKIHRKNYFSCLQRLPPVIEERNEKLKAEMLSKLKDLGNCVLKPFGLSTNNFQMVQDPNTGGYSINFKS</sequence>
<evidence type="ECO:0000313" key="3">
    <source>
        <dbReference type="Proteomes" id="UP000479000"/>
    </source>
</evidence>
<dbReference type="InterPro" id="IPR011990">
    <property type="entry name" value="TPR-like_helical_dom_sf"/>
</dbReference>
<accession>A0A6H5FXU1</accession>
<reference evidence="2 3" key="1">
    <citation type="submission" date="2020-02" db="EMBL/GenBank/DDBJ databases">
        <authorList>
            <person name="Ferguson B K."/>
        </authorList>
    </citation>
    <scope>NUCLEOTIDE SEQUENCE [LARGE SCALE GENOMIC DNA]</scope>
</reference>
<keyword evidence="1" id="KW-0802">TPR repeat</keyword>
<name>A0A6H5FXU1_9HEMI</name>
<dbReference type="InterPro" id="IPR052769">
    <property type="entry name" value="TPR_domain_protein"/>
</dbReference>